<dbReference type="InterPro" id="IPR011335">
    <property type="entry name" value="Restrct_endonuc-II-like"/>
</dbReference>
<evidence type="ECO:0000256" key="3">
    <source>
        <dbReference type="ARBA" id="ARBA00022763"/>
    </source>
</evidence>
<proteinExistence type="predicted"/>
<keyword evidence="1" id="KW-0540">Nuclease</keyword>
<dbReference type="InterPro" id="IPR038726">
    <property type="entry name" value="PDDEXK_AddAB-type"/>
</dbReference>
<keyword evidence="3" id="KW-0227">DNA damage</keyword>
<evidence type="ECO:0000256" key="8">
    <source>
        <dbReference type="ARBA" id="ARBA00023125"/>
    </source>
</evidence>
<organism evidence="12 13">
    <name type="scientific">Candidatus Avoscillospira stercorigallinarum</name>
    <dbReference type="NCBI Taxonomy" id="2840708"/>
    <lineage>
        <taxon>Bacteria</taxon>
        <taxon>Bacillati</taxon>
        <taxon>Bacillota</taxon>
        <taxon>Clostridia</taxon>
        <taxon>Eubacteriales</taxon>
        <taxon>Oscillospiraceae</taxon>
        <taxon>Oscillospiraceae incertae sedis</taxon>
        <taxon>Candidatus Avoscillospira</taxon>
    </lineage>
</organism>
<dbReference type="GO" id="GO:0003677">
    <property type="term" value="F:DNA binding"/>
    <property type="evidence" value="ECO:0007669"/>
    <property type="project" value="UniProtKB-KW"/>
</dbReference>
<feature type="domain" description="PD-(D/E)XK endonuclease-like" evidence="10">
    <location>
        <begin position="717"/>
        <end position="1049"/>
    </location>
</feature>
<keyword evidence="2" id="KW-0547">Nucleotide-binding</keyword>
<protein>
    <submittedName>
        <fullName evidence="12">PD-(D/E)XK nuclease family protein</fullName>
    </submittedName>
</protein>
<name>A0A9D0Z4V6_9FIRM</name>
<dbReference type="InterPro" id="IPR049035">
    <property type="entry name" value="ADDB_N"/>
</dbReference>
<dbReference type="GO" id="GO:0006281">
    <property type="term" value="P:DNA repair"/>
    <property type="evidence" value="ECO:0007669"/>
    <property type="project" value="UniProtKB-KW"/>
</dbReference>
<dbReference type="PANTHER" id="PTHR30591:SF1">
    <property type="entry name" value="RECBCD ENZYME SUBUNIT RECC"/>
    <property type="match status" value="1"/>
</dbReference>
<evidence type="ECO:0000313" key="13">
    <source>
        <dbReference type="Proteomes" id="UP000886874"/>
    </source>
</evidence>
<reference evidence="12" key="1">
    <citation type="submission" date="2020-10" db="EMBL/GenBank/DDBJ databases">
        <authorList>
            <person name="Gilroy R."/>
        </authorList>
    </citation>
    <scope>NUCLEOTIDE SEQUENCE</scope>
    <source>
        <strain evidence="12">ChiSjej2B20-13462</strain>
    </source>
</reference>
<dbReference type="GO" id="GO:0004386">
    <property type="term" value="F:helicase activity"/>
    <property type="evidence" value="ECO:0007669"/>
    <property type="project" value="UniProtKB-KW"/>
</dbReference>
<keyword evidence="6" id="KW-0269">Exonuclease</keyword>
<evidence type="ECO:0000256" key="2">
    <source>
        <dbReference type="ARBA" id="ARBA00022741"/>
    </source>
</evidence>
<dbReference type="Proteomes" id="UP000886874">
    <property type="component" value="Unassembled WGS sequence"/>
</dbReference>
<keyword evidence="7" id="KW-0067">ATP-binding</keyword>
<evidence type="ECO:0000256" key="1">
    <source>
        <dbReference type="ARBA" id="ARBA00022722"/>
    </source>
</evidence>
<sequence>MLTLCTGADRTALSRHLADKLVRQAAAEPGQILLVPEQFSHEAERTLCQVGGDGISRYAEVLSFSRLWNRVAAAYGGAARAYLDQGGRLLAMALAAEQTASNIHLYASVLRRPEFLADLVKMTEEFQSYCLTPAALLEAAGRSEGQFAQKLTELALLYEGYLAVTAQGAADPAEKLAVLADRLVETDWAASHRIWVDGFSDFTGAELRVLEALLRRSRGLTVALTTGDAETAITRPVRETARSLRLLAAQWSIPVTVDRVTARQPRDPGVQALLDCLFAGAAGPFQADSVALTAYEAVEDECRGAALRVKELLARGSRCRDISLGLCDPGLYEGPLRAAFAEAGLPLYLAGETDLLSKPVYGAVLSALAAAAGPLDYEDAALYLKSGLPLEDRDWCDRLDGYAFRWNLHGSLWEQDWTFHPRGYGEDWTDGDRAALAALNTHRQTALAELLTLRRAIRAAGTTGEMTLALADFLDAVQLRERLAREAEARLAAGENQMAQELRQLYDILRDCLEQLWLALGPTPRTPDGFVRLVRTLLSQYAVGTIPAGLDQVLAGPLPDLRQRRTKHLLVLGTADGAFPAYRGAEGLLTEEERRRLLAQGISLAPSRADQLDQEMGRIAAALAAAEETIALSYTGEQPAWLFRRAARAFPASVHEGPAEVFLSPEGLAAFDLRHGSGRDLPGLSQVRARLKARRDYDFTPLAPETVAGLYGKTLYLSASRIDKYAGCRLSYFLAYGLKAQPRKQAKMDPSAFGTFVHAVLEATVGRVNDEGGFPAVTAQRLTAIAVEEMDRYAAQRFPQQAQRAAHLFRRARREVLDVVLDLGEELHDSRFQPAGCELEFSAQGALPPVEIAGQTAVCRVSGFVDRVDLCEMDGKTYVRVVDYKTGQKDFDYTDILYGAGLQMLIYLFALQAAGGAYFGRDALIPAGVLYLPARQTYTLTQPQPSEEEVRDAHREERRRRGLILGWDQILAAMEADPAHPRFMPYQIKKGEAVGNLATADQLALLERHVTRTLAQMADQIAAGAVGPNPVQRGSDGACKFCDYQTVCHGDLCPRETRNFAATDAATFWQILEEEDRHG</sequence>
<dbReference type="GO" id="GO:0005524">
    <property type="term" value="F:ATP binding"/>
    <property type="evidence" value="ECO:0007669"/>
    <property type="project" value="UniProtKB-KW"/>
</dbReference>
<dbReference type="GO" id="GO:0004527">
    <property type="term" value="F:exonuclease activity"/>
    <property type="evidence" value="ECO:0007669"/>
    <property type="project" value="UniProtKB-KW"/>
</dbReference>
<dbReference type="AlphaFoldDB" id="A0A9D0Z4V6"/>
<dbReference type="EMBL" id="DVFN01000015">
    <property type="protein sequence ID" value="HIQ68920.1"/>
    <property type="molecule type" value="Genomic_DNA"/>
</dbReference>
<dbReference type="PANTHER" id="PTHR30591">
    <property type="entry name" value="RECBCD ENZYME SUBUNIT RECC"/>
    <property type="match status" value="1"/>
</dbReference>
<dbReference type="GO" id="GO:0006310">
    <property type="term" value="P:DNA recombination"/>
    <property type="evidence" value="ECO:0007669"/>
    <property type="project" value="TreeGrafter"/>
</dbReference>
<feature type="domain" description="ATP-dependent helicase/deoxyribonuclease subunit B N-terminal" evidence="11">
    <location>
        <begin position="17"/>
        <end position="263"/>
    </location>
</feature>
<evidence type="ECO:0000259" key="10">
    <source>
        <dbReference type="Pfam" id="PF12705"/>
    </source>
</evidence>
<keyword evidence="4" id="KW-0378">Hydrolase</keyword>
<evidence type="ECO:0000256" key="5">
    <source>
        <dbReference type="ARBA" id="ARBA00022806"/>
    </source>
</evidence>
<reference evidence="12" key="2">
    <citation type="journal article" date="2021" name="PeerJ">
        <title>Extensive microbial diversity within the chicken gut microbiome revealed by metagenomics and culture.</title>
        <authorList>
            <person name="Gilroy R."/>
            <person name="Ravi A."/>
            <person name="Getino M."/>
            <person name="Pursley I."/>
            <person name="Horton D.L."/>
            <person name="Alikhan N.F."/>
            <person name="Baker D."/>
            <person name="Gharbi K."/>
            <person name="Hall N."/>
            <person name="Watson M."/>
            <person name="Adriaenssens E.M."/>
            <person name="Foster-Nyarko E."/>
            <person name="Jarju S."/>
            <person name="Secka A."/>
            <person name="Antonio M."/>
            <person name="Oren A."/>
            <person name="Chaudhuri R.R."/>
            <person name="La Ragione R."/>
            <person name="Hildebrand F."/>
            <person name="Pallen M.J."/>
        </authorList>
    </citation>
    <scope>NUCLEOTIDE SEQUENCE</scope>
    <source>
        <strain evidence="12">ChiSjej2B20-13462</strain>
    </source>
</reference>
<dbReference type="SUPFAM" id="SSF52980">
    <property type="entry name" value="Restriction endonuclease-like"/>
    <property type="match status" value="1"/>
</dbReference>
<evidence type="ECO:0000256" key="9">
    <source>
        <dbReference type="ARBA" id="ARBA00023204"/>
    </source>
</evidence>
<gene>
    <name evidence="12" type="ORF">IAA67_01095</name>
</gene>
<dbReference type="Pfam" id="PF12705">
    <property type="entry name" value="PDDEXK_1"/>
    <property type="match status" value="1"/>
</dbReference>
<dbReference type="Pfam" id="PF21445">
    <property type="entry name" value="ADDB_N"/>
    <property type="match status" value="1"/>
</dbReference>
<dbReference type="InterPro" id="IPR027417">
    <property type="entry name" value="P-loop_NTPase"/>
</dbReference>
<dbReference type="Gene3D" id="3.90.320.10">
    <property type="match status" value="1"/>
</dbReference>
<keyword evidence="5" id="KW-0347">Helicase</keyword>
<comment type="caution">
    <text evidence="12">The sequence shown here is derived from an EMBL/GenBank/DDBJ whole genome shotgun (WGS) entry which is preliminary data.</text>
</comment>
<evidence type="ECO:0000256" key="6">
    <source>
        <dbReference type="ARBA" id="ARBA00022839"/>
    </source>
</evidence>
<keyword evidence="8" id="KW-0238">DNA-binding</keyword>
<keyword evidence="9" id="KW-0234">DNA repair</keyword>
<dbReference type="Gene3D" id="3.40.50.300">
    <property type="entry name" value="P-loop containing nucleotide triphosphate hydrolases"/>
    <property type="match status" value="2"/>
</dbReference>
<evidence type="ECO:0000313" key="12">
    <source>
        <dbReference type="EMBL" id="HIQ68920.1"/>
    </source>
</evidence>
<evidence type="ECO:0000259" key="11">
    <source>
        <dbReference type="Pfam" id="PF21445"/>
    </source>
</evidence>
<evidence type="ECO:0000256" key="7">
    <source>
        <dbReference type="ARBA" id="ARBA00022840"/>
    </source>
</evidence>
<evidence type="ECO:0000256" key="4">
    <source>
        <dbReference type="ARBA" id="ARBA00022801"/>
    </source>
</evidence>
<dbReference type="InterPro" id="IPR011604">
    <property type="entry name" value="PDDEXK-like_dom_sf"/>
</dbReference>
<dbReference type="SUPFAM" id="SSF52540">
    <property type="entry name" value="P-loop containing nucleoside triphosphate hydrolases"/>
    <property type="match status" value="1"/>
</dbReference>
<accession>A0A9D0Z4V6</accession>